<feature type="region of interest" description="Disordered" evidence="1">
    <location>
        <begin position="136"/>
        <end position="155"/>
    </location>
</feature>
<keyword evidence="2" id="KW-0812">Transmembrane</keyword>
<feature type="compositionally biased region" description="Basic and acidic residues" evidence="1">
    <location>
        <begin position="136"/>
        <end position="150"/>
    </location>
</feature>
<sequence length="420" mass="46164">MGCLGDCWEIGPPPDSILFLPPPPVPAFLQNSLPDLLVSNTTCVSPQLCEAWRETVGDMVGVGGAGGDFIELPRKDVESWSVSNIDDTWLLVLVASSIGVLLLGALLAMFLLKCREMNMFGNNECSMHGSRNERQMKNHHQQHAERDRECSSVTNLNGGGGGNNKLIHPVDSVLYHGSASVHPDNRMVWAALTPRGTQHFISENYPADHLMGTGDYVETDDHYETIDNLQIQPVYAYSTYQKGLRLTATAAAAGRREDDYEYEDPTPLIESYQMNDMVDGGGHQLQQQQQQHLPHHHQQYSMLGNTDMRCAATFGGGGSMRRAAAGAVPIATTYRPRVSSPTRIEHPNLPPLNLYPHQGTLNKSSNAAAAAAAAAAHHHPNHHNHHNHHNSHQQQHHHHHSNSTLIGYRNGGDTLPKYAC</sequence>
<feature type="transmembrane region" description="Helical" evidence="2">
    <location>
        <begin position="89"/>
        <end position="112"/>
    </location>
</feature>
<evidence type="ECO:0000313" key="4">
    <source>
        <dbReference type="RefSeq" id="XP_017783888.1"/>
    </source>
</evidence>
<feature type="compositionally biased region" description="Basic residues" evidence="1">
    <location>
        <begin position="376"/>
        <end position="401"/>
    </location>
</feature>
<feature type="compositionally biased region" description="Low complexity" evidence="1">
    <location>
        <begin position="364"/>
        <end position="375"/>
    </location>
</feature>
<feature type="region of interest" description="Disordered" evidence="1">
    <location>
        <begin position="357"/>
        <end position="410"/>
    </location>
</feature>
<protein>
    <submittedName>
        <fullName evidence="4">Uncharacterized protein LOC108567751 isoform X1</fullName>
    </submittedName>
</protein>
<reference evidence="4" key="1">
    <citation type="submission" date="2025-08" db="UniProtKB">
        <authorList>
            <consortium name="RefSeq"/>
        </authorList>
    </citation>
    <scope>IDENTIFICATION</scope>
    <source>
        <tissue evidence="4">Whole Larva</tissue>
    </source>
</reference>
<evidence type="ECO:0000313" key="3">
    <source>
        <dbReference type="Proteomes" id="UP000695000"/>
    </source>
</evidence>
<keyword evidence="2" id="KW-0472">Membrane</keyword>
<accession>A0ABM1NAN8</accession>
<name>A0ABM1NAN8_NICVS</name>
<organism evidence="3 4">
    <name type="scientific">Nicrophorus vespilloides</name>
    <name type="common">Boreal carrion beetle</name>
    <dbReference type="NCBI Taxonomy" id="110193"/>
    <lineage>
        <taxon>Eukaryota</taxon>
        <taxon>Metazoa</taxon>
        <taxon>Ecdysozoa</taxon>
        <taxon>Arthropoda</taxon>
        <taxon>Hexapoda</taxon>
        <taxon>Insecta</taxon>
        <taxon>Pterygota</taxon>
        <taxon>Neoptera</taxon>
        <taxon>Endopterygota</taxon>
        <taxon>Coleoptera</taxon>
        <taxon>Polyphaga</taxon>
        <taxon>Staphyliniformia</taxon>
        <taxon>Silphidae</taxon>
        <taxon>Nicrophorinae</taxon>
        <taxon>Nicrophorus</taxon>
    </lineage>
</organism>
<keyword evidence="2" id="KW-1133">Transmembrane helix</keyword>
<proteinExistence type="predicted"/>
<dbReference type="RefSeq" id="XP_017783888.1">
    <property type="nucleotide sequence ID" value="XM_017928399.1"/>
</dbReference>
<dbReference type="GeneID" id="108567751"/>
<evidence type="ECO:0000256" key="1">
    <source>
        <dbReference type="SAM" id="MobiDB-lite"/>
    </source>
</evidence>
<gene>
    <name evidence="4" type="primary">LOC108567751</name>
</gene>
<dbReference type="Proteomes" id="UP000695000">
    <property type="component" value="Unplaced"/>
</dbReference>
<keyword evidence="3" id="KW-1185">Reference proteome</keyword>
<evidence type="ECO:0000256" key="2">
    <source>
        <dbReference type="SAM" id="Phobius"/>
    </source>
</evidence>